<dbReference type="Proteomes" id="UP001559025">
    <property type="component" value="Unassembled WGS sequence"/>
</dbReference>
<evidence type="ECO:0000256" key="1">
    <source>
        <dbReference type="SAM" id="SignalP"/>
    </source>
</evidence>
<accession>A0ABV3WY02</accession>
<organism evidence="2 3">
    <name type="scientific">Neoaquamicrobium sediminum</name>
    <dbReference type="NCBI Taxonomy" id="1849104"/>
    <lineage>
        <taxon>Bacteria</taxon>
        <taxon>Pseudomonadati</taxon>
        <taxon>Pseudomonadota</taxon>
        <taxon>Alphaproteobacteria</taxon>
        <taxon>Hyphomicrobiales</taxon>
        <taxon>Phyllobacteriaceae</taxon>
        <taxon>Neoaquamicrobium</taxon>
    </lineage>
</organism>
<keyword evidence="1" id="KW-0732">Signal</keyword>
<reference evidence="2 3" key="1">
    <citation type="submission" date="2024-01" db="EMBL/GenBank/DDBJ databases">
        <title>New evidence supports the origin of RcGTA from prophage.</title>
        <authorList>
            <person name="Xu Y."/>
            <person name="Liu B."/>
            <person name="Chen F."/>
        </authorList>
    </citation>
    <scope>NUCLEOTIDE SEQUENCE [LARGE SCALE GENOMIC DNA]</scope>
    <source>
        <strain evidence="2 3">CBW1107-2</strain>
    </source>
</reference>
<comment type="caution">
    <text evidence="2">The sequence shown here is derived from an EMBL/GenBank/DDBJ whole genome shotgun (WGS) entry which is preliminary data.</text>
</comment>
<dbReference type="EMBL" id="JAZHFV010000006">
    <property type="protein sequence ID" value="MEX4009576.1"/>
    <property type="molecule type" value="Genomic_DNA"/>
</dbReference>
<keyword evidence="3" id="KW-1185">Reference proteome</keyword>
<dbReference type="RefSeq" id="WP_173192054.1">
    <property type="nucleotide sequence ID" value="NZ_JABETK010000002.1"/>
</dbReference>
<feature type="signal peptide" evidence="1">
    <location>
        <begin position="1"/>
        <end position="25"/>
    </location>
</feature>
<evidence type="ECO:0000313" key="3">
    <source>
        <dbReference type="Proteomes" id="UP001559025"/>
    </source>
</evidence>
<sequence>MARSRKSKRAAGALAGSLMLAPAVAAMRTPLLAMEAQDANPWRVETVRATTEKAAAVIEGAVAAQMSLFWSASNFWMELASGRTPSLLNGVAMERAVHAALKPSGKRVRANYNRLKRG</sequence>
<evidence type="ECO:0000313" key="2">
    <source>
        <dbReference type="EMBL" id="MEX4009576.1"/>
    </source>
</evidence>
<feature type="chain" id="PRO_5047144195" evidence="1">
    <location>
        <begin position="26"/>
        <end position="118"/>
    </location>
</feature>
<name>A0ABV3WY02_9HYPH</name>
<gene>
    <name evidence="2" type="ORF">V1479_19865</name>
</gene>
<protein>
    <submittedName>
        <fullName evidence="2">Uncharacterized protein</fullName>
    </submittedName>
</protein>
<proteinExistence type="predicted"/>